<evidence type="ECO:0000313" key="3">
    <source>
        <dbReference type="Proteomes" id="UP000178870"/>
    </source>
</evidence>
<keyword evidence="1" id="KW-1133">Transmembrane helix</keyword>
<protein>
    <recommendedName>
        <fullName evidence="4">Rod shape-determining protein MreD</fullName>
    </recommendedName>
</protein>
<dbReference type="Pfam" id="PF20221">
    <property type="entry name" value="DUF6580"/>
    <property type="match status" value="1"/>
</dbReference>
<sequence>MNKQSLPLRGKKIIFAILFLLAFLERVAFDLGPNFEFVTGAMLLAAAYLGTRYSLTLVLVVMVLSDLTLGNTNIFLFTWSGFLIPALVASKVLTKAKNKIISGSFAGIATSLFFYFWTNFGVWALDSWSMYTNDLNGLLKSYEMGLPFLKMNLLSTILLVPAGFVLFETYLFIQKGLKENSYKRIVMLN</sequence>
<evidence type="ECO:0008006" key="4">
    <source>
        <dbReference type="Google" id="ProtNLM"/>
    </source>
</evidence>
<organism evidence="2 3">
    <name type="scientific">Candidatus Woesebacteria bacterium RIFCSPHIGHO2_01_FULL_44_21</name>
    <dbReference type="NCBI Taxonomy" id="1802503"/>
    <lineage>
        <taxon>Bacteria</taxon>
        <taxon>Candidatus Woeseibacteriota</taxon>
    </lineage>
</organism>
<dbReference type="AlphaFoldDB" id="A0A1F7YYV0"/>
<proteinExistence type="predicted"/>
<dbReference type="Proteomes" id="UP000178870">
    <property type="component" value="Unassembled WGS sequence"/>
</dbReference>
<reference evidence="2 3" key="1">
    <citation type="journal article" date="2016" name="Nat. Commun.">
        <title>Thousands of microbial genomes shed light on interconnected biogeochemical processes in an aquifer system.</title>
        <authorList>
            <person name="Anantharaman K."/>
            <person name="Brown C.T."/>
            <person name="Hug L.A."/>
            <person name="Sharon I."/>
            <person name="Castelle C.J."/>
            <person name="Probst A.J."/>
            <person name="Thomas B.C."/>
            <person name="Singh A."/>
            <person name="Wilkins M.J."/>
            <person name="Karaoz U."/>
            <person name="Brodie E.L."/>
            <person name="Williams K.H."/>
            <person name="Hubbard S.S."/>
            <person name="Banfield J.F."/>
        </authorList>
    </citation>
    <scope>NUCLEOTIDE SEQUENCE [LARGE SCALE GENOMIC DNA]</scope>
</reference>
<keyword evidence="1" id="KW-0812">Transmembrane</keyword>
<comment type="caution">
    <text evidence="2">The sequence shown here is derived from an EMBL/GenBank/DDBJ whole genome shotgun (WGS) entry which is preliminary data.</text>
</comment>
<feature type="transmembrane region" description="Helical" evidence="1">
    <location>
        <begin position="105"/>
        <end position="125"/>
    </location>
</feature>
<feature type="transmembrane region" description="Helical" evidence="1">
    <location>
        <begin position="41"/>
        <end position="62"/>
    </location>
</feature>
<name>A0A1F7YYV0_9BACT</name>
<dbReference type="InterPro" id="IPR046487">
    <property type="entry name" value="DUF6580"/>
</dbReference>
<feature type="transmembrane region" description="Helical" evidence="1">
    <location>
        <begin position="153"/>
        <end position="173"/>
    </location>
</feature>
<accession>A0A1F7YYV0</accession>
<dbReference type="EMBL" id="MGGP01000014">
    <property type="protein sequence ID" value="OGM32447.1"/>
    <property type="molecule type" value="Genomic_DNA"/>
</dbReference>
<evidence type="ECO:0000256" key="1">
    <source>
        <dbReference type="SAM" id="Phobius"/>
    </source>
</evidence>
<feature type="transmembrane region" description="Helical" evidence="1">
    <location>
        <begin position="74"/>
        <end position="93"/>
    </location>
</feature>
<evidence type="ECO:0000313" key="2">
    <source>
        <dbReference type="EMBL" id="OGM32447.1"/>
    </source>
</evidence>
<keyword evidence="1" id="KW-0472">Membrane</keyword>
<feature type="transmembrane region" description="Helical" evidence="1">
    <location>
        <begin position="12"/>
        <end position="29"/>
    </location>
</feature>
<gene>
    <name evidence="2" type="ORF">A2803_03165</name>
</gene>